<name>A0YHS3_9GAMM</name>
<evidence type="ECO:0000313" key="2">
    <source>
        <dbReference type="EMBL" id="EAW29619.1"/>
    </source>
</evidence>
<feature type="signal peptide" evidence="1">
    <location>
        <begin position="1"/>
        <end position="16"/>
    </location>
</feature>
<dbReference type="EMBL" id="AAVT01000022">
    <property type="protein sequence ID" value="EAW29619.1"/>
    <property type="molecule type" value="Genomic_DNA"/>
</dbReference>
<dbReference type="Proteomes" id="UP000004931">
    <property type="component" value="Unassembled WGS sequence"/>
</dbReference>
<dbReference type="InterPro" id="IPR021856">
    <property type="entry name" value="DUF3465"/>
</dbReference>
<evidence type="ECO:0000313" key="3">
    <source>
        <dbReference type="Proteomes" id="UP000004931"/>
    </source>
</evidence>
<comment type="caution">
    <text evidence="2">The sequence shown here is derived from an EMBL/GenBank/DDBJ whole genome shotgun (WGS) entry which is preliminary data.</text>
</comment>
<organism evidence="2 3">
    <name type="scientific">marine gamma proteobacterium HTCC2143</name>
    <dbReference type="NCBI Taxonomy" id="247633"/>
    <lineage>
        <taxon>Bacteria</taxon>
        <taxon>Pseudomonadati</taxon>
        <taxon>Pseudomonadota</taxon>
        <taxon>Gammaproteobacteria</taxon>
        <taxon>Cellvibrionales</taxon>
        <taxon>Spongiibacteraceae</taxon>
        <taxon>BD1-7 clade</taxon>
    </lineage>
</organism>
<proteinExistence type="predicted"/>
<keyword evidence="1" id="KW-0732">Signal</keyword>
<sequence length="144" mass="15941">MKKIALLVILVFSAYAYVDKNAASIPMSLTNPASALSALSDAFNNKTSNIQVEGIGVVVHLFPDDRKGSKHQKFILKLSSGQTVLISHNISLAARINSLKKGDMVNFYGEYKWNPKGGVVHWTHRDPTGKHRDGWLKHNGLIFQ</sequence>
<protein>
    <recommendedName>
        <fullName evidence="4">DUF3465 domain-containing protein</fullName>
    </recommendedName>
</protein>
<evidence type="ECO:0008006" key="4">
    <source>
        <dbReference type="Google" id="ProtNLM"/>
    </source>
</evidence>
<dbReference type="eggNOG" id="COG1463">
    <property type="taxonomic scope" value="Bacteria"/>
</dbReference>
<reference evidence="2 3" key="1">
    <citation type="journal article" date="2010" name="J. Bacteriol.">
        <title>Genome sequence of the oligotrophic marine Gammaproteobacterium HTCC2143, isolated from the Oregon Coast.</title>
        <authorList>
            <person name="Oh H.M."/>
            <person name="Kang I."/>
            <person name="Ferriera S."/>
            <person name="Giovannoni S.J."/>
            <person name="Cho J.C."/>
        </authorList>
    </citation>
    <scope>NUCLEOTIDE SEQUENCE [LARGE SCALE GENOMIC DNA]</scope>
    <source>
        <strain evidence="2 3">HTCC2143</strain>
    </source>
</reference>
<dbReference type="Pfam" id="PF11948">
    <property type="entry name" value="DUF3465"/>
    <property type="match status" value="1"/>
</dbReference>
<dbReference type="OrthoDB" id="195616at2"/>
<gene>
    <name evidence="2" type="ORF">GP2143_12426</name>
</gene>
<dbReference type="AlphaFoldDB" id="A0YHS3"/>
<keyword evidence="3" id="KW-1185">Reference proteome</keyword>
<feature type="chain" id="PRO_5002630986" description="DUF3465 domain-containing protein" evidence="1">
    <location>
        <begin position="17"/>
        <end position="144"/>
    </location>
</feature>
<accession>A0YHS3</accession>
<dbReference type="STRING" id="247633.GP2143_12426"/>
<evidence type="ECO:0000256" key="1">
    <source>
        <dbReference type="SAM" id="SignalP"/>
    </source>
</evidence>